<keyword evidence="4" id="KW-1185">Reference proteome</keyword>
<dbReference type="Proteomes" id="UP000198939">
    <property type="component" value="Unassembled WGS sequence"/>
</dbReference>
<reference evidence="3" key="2">
    <citation type="submission" date="2016-10" db="EMBL/GenBank/DDBJ databases">
        <authorList>
            <person name="Wibberg D."/>
        </authorList>
    </citation>
    <scope>NUCLEOTIDE SEQUENCE [LARGE SCALE GENOMIC DNA]</scope>
</reference>
<dbReference type="EMBL" id="FNXB01000001">
    <property type="protein sequence ID" value="SEH42853.1"/>
    <property type="molecule type" value="Genomic_DNA"/>
</dbReference>
<reference evidence="1" key="1">
    <citation type="submission" date="2016-10" db="EMBL/GenBank/DDBJ databases">
        <authorList>
            <person name="de Groot N.N."/>
        </authorList>
    </citation>
    <scope>NUCLEOTIDE SEQUENCE [LARGE SCALE GENOMIC DNA]</scope>
    <source>
        <strain evidence="1">CCBAU85039</strain>
    </source>
</reference>
<sequence>MAMRLALYGAAAAAFGERPHLMAADELGLYLSLKCHDLVADLSFGAAEQRQLVRQPAAFRLPEAHCVLTVATIQLGRTPINVTGTRSDRENNDLACRHCLQSFV</sequence>
<evidence type="ECO:0000313" key="4">
    <source>
        <dbReference type="Proteomes" id="UP000198939"/>
    </source>
</evidence>
<dbReference type="AlphaFoldDB" id="A0A1H8Q9X6"/>
<gene>
    <name evidence="1" type="ORF">RTCCBAU85039_0335</name>
    <name evidence="2" type="ORF">SAMN05216228_1018114</name>
</gene>
<proteinExistence type="predicted"/>
<dbReference type="STRING" id="501024.RTCCBAU85039_0335"/>
<protein>
    <submittedName>
        <fullName evidence="1">Uncharacterized protein</fullName>
    </submittedName>
</protein>
<evidence type="ECO:0000313" key="3">
    <source>
        <dbReference type="Proteomes" id="UP000183063"/>
    </source>
</evidence>
<organism evidence="1 3">
    <name type="scientific">Rhizobium tibeticum</name>
    <dbReference type="NCBI Taxonomy" id="501024"/>
    <lineage>
        <taxon>Bacteria</taxon>
        <taxon>Pseudomonadati</taxon>
        <taxon>Pseudomonadota</taxon>
        <taxon>Alphaproteobacteria</taxon>
        <taxon>Hyphomicrobiales</taxon>
        <taxon>Rhizobiaceae</taxon>
        <taxon>Rhizobium/Agrobacterium group</taxon>
        <taxon>Rhizobium</taxon>
    </lineage>
</organism>
<dbReference type="Proteomes" id="UP000183063">
    <property type="component" value="Unassembled WGS sequence"/>
</dbReference>
<name>A0A1H8Q9X6_9HYPH</name>
<dbReference type="EMBL" id="FOCV01000018">
    <property type="protein sequence ID" value="SEO50818.1"/>
    <property type="molecule type" value="Genomic_DNA"/>
</dbReference>
<accession>A0A1H8Q9X6</accession>
<evidence type="ECO:0000313" key="2">
    <source>
        <dbReference type="EMBL" id="SEO50818.1"/>
    </source>
</evidence>
<evidence type="ECO:0000313" key="1">
    <source>
        <dbReference type="EMBL" id="SEH42853.1"/>
    </source>
</evidence>
<reference evidence="2 4" key="3">
    <citation type="submission" date="2016-10" db="EMBL/GenBank/DDBJ databases">
        <authorList>
            <person name="Varghese N."/>
            <person name="Submissions S."/>
        </authorList>
    </citation>
    <scope>NUCLEOTIDE SEQUENCE [LARGE SCALE GENOMIC DNA]</scope>
    <source>
        <strain evidence="2 4">CGMCC 1.7071</strain>
    </source>
</reference>